<evidence type="ECO:0000313" key="2">
    <source>
        <dbReference type="Proteomes" id="UP000008871"/>
    </source>
</evidence>
<gene>
    <name evidence="1" type="ordered locus">ABO_2451</name>
</gene>
<organism evidence="1 2">
    <name type="scientific">Alcanivorax borkumensis (strain ATCC 700651 / DSM 11573 / NCIMB 13689 / SK2)</name>
    <dbReference type="NCBI Taxonomy" id="393595"/>
    <lineage>
        <taxon>Bacteria</taxon>
        <taxon>Pseudomonadati</taxon>
        <taxon>Pseudomonadota</taxon>
        <taxon>Gammaproteobacteria</taxon>
        <taxon>Oceanospirillales</taxon>
        <taxon>Alcanivoracaceae</taxon>
        <taxon>Alcanivorax</taxon>
    </lineage>
</organism>
<name>Q0VLQ0_ALCBS</name>
<dbReference type="KEGG" id="abo:ABO_2451"/>
<protein>
    <submittedName>
        <fullName evidence="1">Uncharacterized protein</fullName>
    </submittedName>
</protein>
<dbReference type="EMBL" id="AM286690">
    <property type="protein sequence ID" value="CAL17898.1"/>
    <property type="molecule type" value="Genomic_DNA"/>
</dbReference>
<sequence>MLICHTPRPTTQQVHLSNTQQHAIEEIQQDRSRHLIIQNARLLAFS</sequence>
<accession>Q0VLQ0</accession>
<keyword evidence="2" id="KW-1185">Reference proteome</keyword>
<dbReference type="Proteomes" id="UP000008871">
    <property type="component" value="Chromosome"/>
</dbReference>
<evidence type="ECO:0000313" key="1">
    <source>
        <dbReference type="EMBL" id="CAL17898.1"/>
    </source>
</evidence>
<reference evidence="1 2" key="1">
    <citation type="journal article" date="2006" name="Nat. Biotechnol.">
        <title>Genome sequence of the ubiquitous hydrocarbon-degrading marine bacterium Alcanivorax borkumensis.</title>
        <authorList>
            <person name="Schneiker S."/>
            <person name="Martins dos Santos V.A.P."/>
            <person name="Bartels D."/>
            <person name="Bekel T."/>
            <person name="Brecht M."/>
            <person name="Buhrmester J."/>
            <person name="Chernikova T.N."/>
            <person name="Denaro R."/>
            <person name="Ferrer M."/>
            <person name="Gertler C."/>
            <person name="Goesmann A."/>
            <person name="Golyshina O.V."/>
            <person name="Kaminski F."/>
            <person name="Khachane A.N."/>
            <person name="Lang S."/>
            <person name="Linke B."/>
            <person name="McHardy A.C."/>
            <person name="Meyer F."/>
            <person name="Nechitaylo T."/>
            <person name="Puehler A."/>
            <person name="Regenhardt D."/>
            <person name="Rupp O."/>
            <person name="Sabirova J.S."/>
            <person name="Selbitschka W."/>
            <person name="Yakimov M.M."/>
            <person name="Timmis K.N."/>
            <person name="Vorhoelter F.-J."/>
            <person name="Weidner S."/>
            <person name="Kaiser O."/>
            <person name="Golyshin P.N."/>
        </authorList>
    </citation>
    <scope>NUCLEOTIDE SEQUENCE [LARGE SCALE GENOMIC DNA]</scope>
    <source>
        <strain evidence="2">ATCC 700651 / DSM 11573 / NCIMB 13689 / SK2</strain>
    </source>
</reference>
<proteinExistence type="predicted"/>
<dbReference type="HOGENOM" id="CLU_3179328_0_0_6"/>
<dbReference type="AlphaFoldDB" id="Q0VLQ0"/>